<dbReference type="Gene3D" id="3.10.450.50">
    <property type="match status" value="1"/>
</dbReference>
<dbReference type="Pfam" id="PF12680">
    <property type="entry name" value="SnoaL_2"/>
    <property type="match status" value="1"/>
</dbReference>
<sequence length="116" mass="13523">MSALRDTLAAFFEAENQRDWERYMEFLHPEVEWELHGNTIYGREAYMQLITQAYGNSSITFRTHQVLESASANIVATLLIDEDGNRSLDIFEFEDGLIRREWEFLMGPGDGWALEK</sequence>
<dbReference type="InterPro" id="IPR032710">
    <property type="entry name" value="NTF2-like_dom_sf"/>
</dbReference>
<keyword evidence="3" id="KW-1185">Reference proteome</keyword>
<dbReference type="InterPro" id="IPR018247">
    <property type="entry name" value="EF_Hand_1_Ca_BS"/>
</dbReference>
<evidence type="ECO:0000259" key="1">
    <source>
        <dbReference type="Pfam" id="PF12680"/>
    </source>
</evidence>
<dbReference type="SUPFAM" id="SSF54427">
    <property type="entry name" value="NTF2-like"/>
    <property type="match status" value="1"/>
</dbReference>
<reference evidence="2 3" key="1">
    <citation type="submission" date="2018-11" db="EMBL/GenBank/DDBJ databases">
        <title>Genomes From Bacteria Associated with the Canine Oral Cavity: a Test Case for Automated Genome-Based Taxonomic Assignment.</title>
        <authorList>
            <person name="Coil D.A."/>
            <person name="Jospin G."/>
            <person name="Darling A.E."/>
            <person name="Wallis C."/>
            <person name="Davis I.J."/>
            <person name="Harris S."/>
            <person name="Eisen J.A."/>
            <person name="Holcombe L.J."/>
            <person name="O'Flynn C."/>
        </authorList>
    </citation>
    <scope>NUCLEOTIDE SEQUENCE [LARGE SCALE GENOMIC DNA]</scope>
    <source>
        <strain evidence="2 3">OH770</strain>
    </source>
</reference>
<accession>A0A3P1SED4</accession>
<feature type="domain" description="SnoaL-like" evidence="1">
    <location>
        <begin position="9"/>
        <end position="100"/>
    </location>
</feature>
<organism evidence="2 3">
    <name type="scientific">Schaalia canis</name>
    <dbReference type="NCBI Taxonomy" id="100469"/>
    <lineage>
        <taxon>Bacteria</taxon>
        <taxon>Bacillati</taxon>
        <taxon>Actinomycetota</taxon>
        <taxon>Actinomycetes</taxon>
        <taxon>Actinomycetales</taxon>
        <taxon>Actinomycetaceae</taxon>
        <taxon>Schaalia</taxon>
    </lineage>
</organism>
<proteinExistence type="predicted"/>
<protein>
    <submittedName>
        <fullName evidence="2">Nuclear transport factor 2 family protein</fullName>
    </submittedName>
</protein>
<dbReference type="AlphaFoldDB" id="A0A3P1SED4"/>
<dbReference type="PROSITE" id="PS00018">
    <property type="entry name" value="EF_HAND_1"/>
    <property type="match status" value="1"/>
</dbReference>
<evidence type="ECO:0000313" key="2">
    <source>
        <dbReference type="EMBL" id="RRC95508.1"/>
    </source>
</evidence>
<dbReference type="InterPro" id="IPR037401">
    <property type="entry name" value="SnoaL-like"/>
</dbReference>
<dbReference type="OrthoDB" id="3253739at2"/>
<dbReference type="RefSeq" id="WP_124869133.1">
    <property type="nucleotide sequence ID" value="NZ_RQZF01000003.1"/>
</dbReference>
<dbReference type="Proteomes" id="UP000280444">
    <property type="component" value="Unassembled WGS sequence"/>
</dbReference>
<name>A0A3P1SED4_9ACTO</name>
<comment type="caution">
    <text evidence="2">The sequence shown here is derived from an EMBL/GenBank/DDBJ whole genome shotgun (WGS) entry which is preliminary data.</text>
</comment>
<dbReference type="EMBL" id="RQZF01000003">
    <property type="protein sequence ID" value="RRC95508.1"/>
    <property type="molecule type" value="Genomic_DNA"/>
</dbReference>
<evidence type="ECO:0000313" key="3">
    <source>
        <dbReference type="Proteomes" id="UP000280444"/>
    </source>
</evidence>
<gene>
    <name evidence="2" type="ORF">EII11_04315</name>
</gene>